<evidence type="ECO:0000256" key="2">
    <source>
        <dbReference type="SAM" id="Phobius"/>
    </source>
</evidence>
<dbReference type="SMART" id="SM00769">
    <property type="entry name" value="WHy"/>
    <property type="match status" value="2"/>
</dbReference>
<keyword evidence="5" id="KW-1185">Reference proteome</keyword>
<gene>
    <name evidence="4" type="ORF">SAMN04515668_4094</name>
</gene>
<evidence type="ECO:0000313" key="5">
    <source>
        <dbReference type="Proteomes" id="UP000199029"/>
    </source>
</evidence>
<feature type="transmembrane region" description="Helical" evidence="2">
    <location>
        <begin position="12"/>
        <end position="33"/>
    </location>
</feature>
<keyword evidence="2" id="KW-1133">Transmembrane helix</keyword>
<dbReference type="SUPFAM" id="SSF117070">
    <property type="entry name" value="LEA14-like"/>
    <property type="match status" value="2"/>
</dbReference>
<accession>A0A1I6AZR2</accession>
<dbReference type="Proteomes" id="UP000199029">
    <property type="component" value="Unassembled WGS sequence"/>
</dbReference>
<dbReference type="PANTHER" id="PTHR31459">
    <property type="match status" value="1"/>
</dbReference>
<keyword evidence="2" id="KW-0472">Membrane</keyword>
<dbReference type="OrthoDB" id="871277at2"/>
<feature type="domain" description="Water stress and hypersensitive response" evidence="3">
    <location>
        <begin position="44"/>
        <end position="160"/>
    </location>
</feature>
<dbReference type="STRING" id="1227077.SAMN04515668_4094"/>
<name>A0A1I6AZR2_HYMAR</name>
<evidence type="ECO:0000313" key="4">
    <source>
        <dbReference type="EMBL" id="SFQ74133.1"/>
    </source>
</evidence>
<dbReference type="InterPro" id="IPR013990">
    <property type="entry name" value="WHy-dom"/>
</dbReference>
<evidence type="ECO:0000256" key="1">
    <source>
        <dbReference type="ARBA" id="ARBA00005960"/>
    </source>
</evidence>
<dbReference type="InterPro" id="IPR004864">
    <property type="entry name" value="LEA_2"/>
</dbReference>
<dbReference type="GO" id="GO:0009269">
    <property type="term" value="P:response to desiccation"/>
    <property type="evidence" value="ECO:0007669"/>
    <property type="project" value="InterPro"/>
</dbReference>
<evidence type="ECO:0000259" key="3">
    <source>
        <dbReference type="SMART" id="SM00769"/>
    </source>
</evidence>
<organism evidence="4 5">
    <name type="scientific">Hymenobacter arizonensis</name>
    <name type="common">Siccationidurans arizonensis</name>
    <dbReference type="NCBI Taxonomy" id="1227077"/>
    <lineage>
        <taxon>Bacteria</taxon>
        <taxon>Pseudomonadati</taxon>
        <taxon>Bacteroidota</taxon>
        <taxon>Cytophagia</taxon>
        <taxon>Cytophagales</taxon>
        <taxon>Hymenobacteraceae</taxon>
        <taxon>Hymenobacter</taxon>
    </lineage>
</organism>
<dbReference type="PANTHER" id="PTHR31459:SF2">
    <property type="entry name" value="OS03G0843300 PROTEIN"/>
    <property type="match status" value="1"/>
</dbReference>
<dbReference type="Pfam" id="PF03168">
    <property type="entry name" value="LEA_2"/>
    <property type="match status" value="2"/>
</dbReference>
<keyword evidence="2" id="KW-0812">Transmembrane</keyword>
<feature type="domain" description="Water stress and hypersensitive response" evidence="3">
    <location>
        <begin position="169"/>
        <end position="287"/>
    </location>
</feature>
<dbReference type="InterPro" id="IPR045043">
    <property type="entry name" value="Lea14-like"/>
</dbReference>
<dbReference type="Gene3D" id="2.60.40.1820">
    <property type="match status" value="2"/>
</dbReference>
<sequence length="302" mass="33454">MASESYPRRHPLLTGFFVLLGLLVVGGGIAYFATDRGRDLAPTLEAPTLNISNITQEKIRGTMVVQMRNNAPVGLKIDSLSYETLVDGKRLAKGRKDRPLEIEKNATNRLELPINLNVPNLKKTAETAQQDCVTVQMRTVLYADLPGVGSTKIPVDVSKRVYIPKLPKIEVADVDITKLGLQEGKAIVNLRVTNYESIPFTVKSVNYRFQIEDDLDVKGQETKDVTFKKKGTELMPIQVKFEPKSMPKVLFKSLFKAKKTDYKLSGTATVAVGEEDAKDATMHFNSSGTVKELKELAKAVKD</sequence>
<proteinExistence type="inferred from homology"/>
<dbReference type="AlphaFoldDB" id="A0A1I6AZR2"/>
<protein>
    <submittedName>
        <fullName evidence="4">LEA14-like dessication related protein</fullName>
    </submittedName>
</protein>
<reference evidence="5" key="1">
    <citation type="submission" date="2016-10" db="EMBL/GenBank/DDBJ databases">
        <authorList>
            <person name="Varghese N."/>
            <person name="Submissions S."/>
        </authorList>
    </citation>
    <scope>NUCLEOTIDE SEQUENCE [LARGE SCALE GENOMIC DNA]</scope>
    <source>
        <strain evidence="5">OR362-8,ATCC BAA-1266,JCM 13504</strain>
    </source>
</reference>
<dbReference type="EMBL" id="FOXS01000006">
    <property type="protein sequence ID" value="SFQ74133.1"/>
    <property type="molecule type" value="Genomic_DNA"/>
</dbReference>
<comment type="similarity">
    <text evidence="1">Belongs to the LEA type 2 family.</text>
</comment>
<dbReference type="RefSeq" id="WP_092677675.1">
    <property type="nucleotide sequence ID" value="NZ_FOXS01000006.1"/>
</dbReference>